<keyword evidence="1" id="KW-0812">Transmembrane</keyword>
<keyword evidence="3" id="KW-1185">Reference proteome</keyword>
<feature type="transmembrane region" description="Helical" evidence="1">
    <location>
        <begin position="378"/>
        <end position="397"/>
    </location>
</feature>
<dbReference type="EMBL" id="JAOAOG010000073">
    <property type="protein sequence ID" value="KAJ6250809.1"/>
    <property type="molecule type" value="Genomic_DNA"/>
</dbReference>
<feature type="transmembrane region" description="Helical" evidence="1">
    <location>
        <begin position="259"/>
        <end position="277"/>
    </location>
</feature>
<feature type="transmembrane region" description="Helical" evidence="1">
    <location>
        <begin position="107"/>
        <end position="130"/>
    </location>
</feature>
<feature type="transmembrane region" description="Helical" evidence="1">
    <location>
        <begin position="345"/>
        <end position="366"/>
    </location>
</feature>
<dbReference type="Proteomes" id="UP001150062">
    <property type="component" value="Unassembled WGS sequence"/>
</dbReference>
<gene>
    <name evidence="2" type="ORF">M0813_15625</name>
</gene>
<feature type="transmembrane region" description="Helical" evidence="1">
    <location>
        <begin position="142"/>
        <end position="160"/>
    </location>
</feature>
<dbReference type="SUPFAM" id="SSF103473">
    <property type="entry name" value="MFS general substrate transporter"/>
    <property type="match status" value="2"/>
</dbReference>
<evidence type="ECO:0000256" key="1">
    <source>
        <dbReference type="SAM" id="Phobius"/>
    </source>
</evidence>
<organism evidence="2 3">
    <name type="scientific">Anaeramoeba flamelloides</name>
    <dbReference type="NCBI Taxonomy" id="1746091"/>
    <lineage>
        <taxon>Eukaryota</taxon>
        <taxon>Metamonada</taxon>
        <taxon>Anaeramoebidae</taxon>
        <taxon>Anaeramoeba</taxon>
    </lineage>
</organism>
<feature type="transmembrane region" description="Helical" evidence="1">
    <location>
        <begin position="218"/>
        <end position="238"/>
    </location>
</feature>
<protein>
    <submittedName>
        <fullName evidence="2">Tetracycline resistance protein</fullName>
    </submittedName>
</protein>
<evidence type="ECO:0000313" key="2">
    <source>
        <dbReference type="EMBL" id="KAJ6250809.1"/>
    </source>
</evidence>
<keyword evidence="1" id="KW-0472">Membrane</keyword>
<dbReference type="Gene3D" id="1.20.1250.20">
    <property type="entry name" value="MFS general substrate transporter like domains"/>
    <property type="match status" value="1"/>
</dbReference>
<keyword evidence="1" id="KW-1133">Transmembrane helix</keyword>
<dbReference type="InterPro" id="IPR036259">
    <property type="entry name" value="MFS_trans_sf"/>
</dbReference>
<feature type="transmembrane region" description="Helical" evidence="1">
    <location>
        <begin position="50"/>
        <end position="69"/>
    </location>
</feature>
<feature type="transmembrane region" description="Helical" evidence="1">
    <location>
        <begin position="311"/>
        <end position="333"/>
    </location>
</feature>
<comment type="caution">
    <text evidence="2">The sequence shown here is derived from an EMBL/GenBank/DDBJ whole genome shotgun (WGS) entry which is preliminary data.</text>
</comment>
<reference evidence="2" key="1">
    <citation type="submission" date="2022-08" db="EMBL/GenBank/DDBJ databases">
        <title>Novel sulfate-reducing endosymbionts in the free-living metamonad Anaeramoeba.</title>
        <authorList>
            <person name="Jerlstrom-Hultqvist J."/>
            <person name="Cepicka I."/>
            <person name="Gallot-Lavallee L."/>
            <person name="Salas-Leiva D."/>
            <person name="Curtis B.A."/>
            <person name="Zahonova K."/>
            <person name="Pipaliya S."/>
            <person name="Dacks J."/>
            <person name="Roger A.J."/>
        </authorList>
    </citation>
    <scope>NUCLEOTIDE SEQUENCE</scope>
    <source>
        <strain evidence="2">Schooner1</strain>
    </source>
</reference>
<feature type="transmembrane region" description="Helical" evidence="1">
    <location>
        <begin position="12"/>
        <end position="38"/>
    </location>
</feature>
<accession>A0ABQ8Z200</accession>
<feature type="transmembrane region" description="Helical" evidence="1">
    <location>
        <begin position="283"/>
        <end position="299"/>
    </location>
</feature>
<name>A0ABQ8Z200_9EUKA</name>
<proteinExistence type="predicted"/>
<sequence>MAPYTQLKKYFGFFLVISLLGGGYLYNIKFIQLGIPLLGQNILKLSKNELGIVMSSMAILTSIVSLLSGKIVDNHLSSLKIKVDIVIMIGLFQIVITFGSKYILSRVAIFFWIIASSFATGVGITITFPLFYELIPTGSRGIISGITTGLVYLIANISPYSRRFVDLRKESLHILVPGTLFLSFLKIVKLLPKLLPKPANEDATQGRYISKDDTNPKTIRSIMIIMGMIFFIDSFSFLRILEEESLIKQTWNSNLVDRTILGTVHFIVALFAGYLYQRFNYTIPLYSTLFMFLISTFLFSQYTEALSHSLVMLMSCSYCATVSNYTVLNFAIWSDFSNSKNIAWNSGRCIAIAGWLSSFISTSLEFNISGKISFKTHFFVSLVITLVAIFLLLLFQIKGLCAYQTKKNK</sequence>
<evidence type="ECO:0000313" key="3">
    <source>
        <dbReference type="Proteomes" id="UP001150062"/>
    </source>
</evidence>